<dbReference type="Pfam" id="PF20703">
    <property type="entry name" value="nSTAND1"/>
    <property type="match status" value="2"/>
</dbReference>
<keyword evidence="5" id="KW-1185">Reference proteome</keyword>
<reference evidence="4 5" key="1">
    <citation type="journal article" date="2013" name="Genome Biol. Evol.">
        <title>Genomes of Stigonematalean cyanobacteria (subsection V) and the evolution of oxygenic photosynthesis from prokaryotes to plastids.</title>
        <authorList>
            <person name="Dagan T."/>
            <person name="Roettger M."/>
            <person name="Stucken K."/>
            <person name="Landan G."/>
            <person name="Koch R."/>
            <person name="Major P."/>
            <person name="Gould S.B."/>
            <person name="Goremykin V.V."/>
            <person name="Rippka R."/>
            <person name="Tandeau de Marsac N."/>
            <person name="Gugger M."/>
            <person name="Lockhart P.J."/>
            <person name="Allen J.F."/>
            <person name="Brune I."/>
            <person name="Maus I."/>
            <person name="Puhler A."/>
            <person name="Martin W.F."/>
        </authorList>
    </citation>
    <scope>NUCLEOTIDE SEQUENCE [LARGE SCALE GENOMIC DNA]</scope>
    <source>
        <strain evidence="4 5">PCC 7110</strain>
    </source>
</reference>
<name>A0A139X8V9_9CYAN</name>
<dbReference type="AlphaFoldDB" id="A0A139X8V9"/>
<dbReference type="InterPro" id="IPR027417">
    <property type="entry name" value="P-loop_NTPase"/>
</dbReference>
<dbReference type="InterPro" id="IPR049052">
    <property type="entry name" value="nSTAND1"/>
</dbReference>
<evidence type="ECO:0000256" key="1">
    <source>
        <dbReference type="SAM" id="MobiDB-lite"/>
    </source>
</evidence>
<evidence type="ECO:0000313" key="4">
    <source>
        <dbReference type="EMBL" id="KYC41144.1"/>
    </source>
</evidence>
<dbReference type="InterPro" id="IPR029030">
    <property type="entry name" value="Caspase-like_dom_sf"/>
</dbReference>
<protein>
    <recommendedName>
        <fullName evidence="6">Peptidase C14</fullName>
    </recommendedName>
</protein>
<feature type="compositionally biased region" description="Polar residues" evidence="1">
    <location>
        <begin position="439"/>
        <end position="448"/>
    </location>
</feature>
<dbReference type="STRING" id="128403.WA1_22925"/>
<organism evidence="4 5">
    <name type="scientific">Scytonema hofmannii PCC 7110</name>
    <dbReference type="NCBI Taxonomy" id="128403"/>
    <lineage>
        <taxon>Bacteria</taxon>
        <taxon>Bacillati</taxon>
        <taxon>Cyanobacteriota</taxon>
        <taxon>Cyanophyceae</taxon>
        <taxon>Nostocales</taxon>
        <taxon>Scytonemataceae</taxon>
        <taxon>Scytonema</taxon>
    </lineage>
</organism>
<dbReference type="Proteomes" id="UP000076925">
    <property type="component" value="Unassembled WGS sequence"/>
</dbReference>
<feature type="domain" description="Peptidase C14 caspase" evidence="2">
    <location>
        <begin position="13"/>
        <end position="277"/>
    </location>
</feature>
<accession>A0A139X8V9</accession>
<dbReference type="GO" id="GO:0004197">
    <property type="term" value="F:cysteine-type endopeptidase activity"/>
    <property type="evidence" value="ECO:0007669"/>
    <property type="project" value="InterPro"/>
</dbReference>
<evidence type="ECO:0008006" key="6">
    <source>
        <dbReference type="Google" id="ProtNLM"/>
    </source>
</evidence>
<dbReference type="PANTHER" id="PTHR48104">
    <property type="entry name" value="METACASPASE-4"/>
    <property type="match status" value="1"/>
</dbReference>
<dbReference type="RefSeq" id="WP_017744356.1">
    <property type="nucleotide sequence ID" value="NZ_KQ976354.1"/>
</dbReference>
<feature type="domain" description="Novel STAND NTPase 1" evidence="3">
    <location>
        <begin position="513"/>
        <end position="680"/>
    </location>
</feature>
<dbReference type="Pfam" id="PF00656">
    <property type="entry name" value="Peptidase_C14"/>
    <property type="match status" value="1"/>
</dbReference>
<dbReference type="GO" id="GO:0006508">
    <property type="term" value="P:proteolysis"/>
    <property type="evidence" value="ECO:0007669"/>
    <property type="project" value="InterPro"/>
</dbReference>
<proteinExistence type="predicted"/>
<dbReference type="InterPro" id="IPR011600">
    <property type="entry name" value="Pept_C14_caspase"/>
</dbReference>
<dbReference type="EMBL" id="ANNX02000024">
    <property type="protein sequence ID" value="KYC41144.1"/>
    <property type="molecule type" value="Genomic_DNA"/>
</dbReference>
<sequence>MKKWDKNKTNFERNLAVIIGIDRYDSSGIHDLSTAVNDARAIADLLQENYGYKEENIICLFSPRPDNGTLKDLKQPYREATLDELNTLLEETLPHKLKPTEGDRLLFYFAGHGIPQESKDGPAGYLIPQTAELGNLKTYLSMRKLHDALSQLECHHLLVVLDCCFGGMFRWASSRKLISVLETVRREHYDRFIRYPAWQVITSSAHDQEALDLSIDRRKSNESLSHSPFAQALIEGLQNNKADVIPDGVITAHELYLYLRDRVSQLSREQQTPGLYPMRLEYDKGEYIFTRPGFKRDDLTQAPPLNEENNPYRGLKAFEERHSRFFFGRKALAESLSHRLFKSHRPLTVVLGASGSGKSSLVKAGLLPYLREEQKKESQAQSWYILDPMRPGKSPFTELARAVLPIANSNLIAQLAQISFLDKTFADILNLNSEHKQKVTSPNPTQSDSQERLSSHETFDETKLAGCWNNATPEAKLLLVVDYFEQLKRFCHQSQEQKQLSDLYHAIEQTLNPLTKALQHEPQSFTDLMSAWSQNHPNTKLLLVIDQFEELITMNQEERGRVEQSDSQEEDEQKEWQKFLSLLRIALAKYRRQLHIVLTLRSDFEPRFLNSVLKSHWKSARFPVRAMNSDELRDAIEGPALKQALYFEPPELVGKLIDEVGQMPGALPLLSFTLSEVYIKLYERWTKDKSTDRACKTPDKLIRICSIALMPKSTANFPNKLQ</sequence>
<dbReference type="GO" id="GO:0005737">
    <property type="term" value="C:cytoplasm"/>
    <property type="evidence" value="ECO:0007669"/>
    <property type="project" value="TreeGrafter"/>
</dbReference>
<feature type="region of interest" description="Disordered" evidence="1">
    <location>
        <begin position="436"/>
        <end position="456"/>
    </location>
</feature>
<dbReference type="SUPFAM" id="SSF52540">
    <property type="entry name" value="P-loop containing nucleoside triphosphate hydrolases"/>
    <property type="match status" value="1"/>
</dbReference>
<evidence type="ECO:0000313" key="5">
    <source>
        <dbReference type="Proteomes" id="UP000076925"/>
    </source>
</evidence>
<evidence type="ECO:0000259" key="2">
    <source>
        <dbReference type="Pfam" id="PF00656"/>
    </source>
</evidence>
<feature type="domain" description="Novel STAND NTPase 1" evidence="3">
    <location>
        <begin position="311"/>
        <end position="505"/>
    </location>
</feature>
<dbReference type="InterPro" id="IPR050452">
    <property type="entry name" value="Metacaspase"/>
</dbReference>
<dbReference type="SUPFAM" id="SSF52129">
    <property type="entry name" value="Caspase-like"/>
    <property type="match status" value="1"/>
</dbReference>
<dbReference type="Gene3D" id="3.40.50.1460">
    <property type="match status" value="1"/>
</dbReference>
<evidence type="ECO:0000259" key="3">
    <source>
        <dbReference type="Pfam" id="PF20703"/>
    </source>
</evidence>
<comment type="caution">
    <text evidence="4">The sequence shown here is derived from an EMBL/GenBank/DDBJ whole genome shotgun (WGS) entry which is preliminary data.</text>
</comment>
<gene>
    <name evidence="4" type="ORF">WA1_22925</name>
</gene>
<dbReference type="OrthoDB" id="500003at2"/>
<dbReference type="Gene3D" id="3.40.50.300">
    <property type="entry name" value="P-loop containing nucleotide triphosphate hydrolases"/>
    <property type="match status" value="1"/>
</dbReference>
<dbReference type="PANTHER" id="PTHR48104:SF30">
    <property type="entry name" value="METACASPASE-1"/>
    <property type="match status" value="1"/>
</dbReference>